<dbReference type="Gene3D" id="3.40.50.880">
    <property type="match status" value="1"/>
</dbReference>
<name>A0A1H6Z1R7_9FIRM</name>
<dbReference type="InterPro" id="IPR006287">
    <property type="entry name" value="DJ-1"/>
</dbReference>
<dbReference type="SUPFAM" id="SSF52317">
    <property type="entry name" value="Class I glutamine amidotransferase-like"/>
    <property type="match status" value="1"/>
</dbReference>
<protein>
    <submittedName>
        <fullName evidence="2">4-methyl-5(B-hydroxyethyl)-thiazole monophosphate biosynthesis</fullName>
    </submittedName>
</protein>
<dbReference type="GO" id="GO:0005737">
    <property type="term" value="C:cytoplasm"/>
    <property type="evidence" value="ECO:0007669"/>
    <property type="project" value="TreeGrafter"/>
</dbReference>
<sequence>MVILYLADGFEEVEAISVIDVLRRADIELQTVSIMGKKEVAGAHGISIFADMIYEDVDHSKVSMIILPGGGQGTKNLDQHGGVNVQLLKAAEQDKYIAAVCAAPKVLGRLGLLKGKMATCYPGNEKYLIGADISAPGKTIVDGKIITSRGPGTSLDFALTIVAVLKGQALADTIRKALVL</sequence>
<dbReference type="InterPro" id="IPR029062">
    <property type="entry name" value="Class_I_gatase-like"/>
</dbReference>
<dbReference type="RefSeq" id="WP_091831175.1">
    <property type="nucleotide sequence ID" value="NZ_FNZK01000008.1"/>
</dbReference>
<feature type="domain" description="DJ-1/PfpI" evidence="1">
    <location>
        <begin position="2"/>
        <end position="163"/>
    </location>
</feature>
<dbReference type="AlphaFoldDB" id="A0A1H6Z1R7"/>
<dbReference type="InterPro" id="IPR050325">
    <property type="entry name" value="Prot/Nucl_acid_deglycase"/>
</dbReference>
<reference evidence="2 3" key="1">
    <citation type="submission" date="2016-10" db="EMBL/GenBank/DDBJ databases">
        <authorList>
            <person name="de Groot N.N."/>
        </authorList>
    </citation>
    <scope>NUCLEOTIDE SEQUENCE [LARGE SCALE GENOMIC DNA]</scope>
    <source>
        <strain evidence="2 3">DSM 2179</strain>
    </source>
</reference>
<dbReference type="EMBL" id="FNZK01000008">
    <property type="protein sequence ID" value="SEJ46606.1"/>
    <property type="molecule type" value="Genomic_DNA"/>
</dbReference>
<evidence type="ECO:0000313" key="2">
    <source>
        <dbReference type="EMBL" id="SEJ46606.1"/>
    </source>
</evidence>
<dbReference type="Pfam" id="PF01965">
    <property type="entry name" value="DJ-1_PfpI"/>
    <property type="match status" value="1"/>
</dbReference>
<keyword evidence="3" id="KW-1185">Reference proteome</keyword>
<gene>
    <name evidence="2" type="ORF">SAMN05660742_10876</name>
</gene>
<dbReference type="CDD" id="cd03135">
    <property type="entry name" value="GATase1_DJ-1"/>
    <property type="match status" value="1"/>
</dbReference>
<organism evidence="2 3">
    <name type="scientific">Propionispira arboris</name>
    <dbReference type="NCBI Taxonomy" id="84035"/>
    <lineage>
        <taxon>Bacteria</taxon>
        <taxon>Bacillati</taxon>
        <taxon>Bacillota</taxon>
        <taxon>Negativicutes</taxon>
        <taxon>Selenomonadales</taxon>
        <taxon>Selenomonadaceae</taxon>
        <taxon>Propionispira</taxon>
    </lineage>
</organism>
<dbReference type="PANTHER" id="PTHR48094">
    <property type="entry name" value="PROTEIN/NUCLEIC ACID DEGLYCASE DJ-1-RELATED"/>
    <property type="match status" value="1"/>
</dbReference>
<dbReference type="STRING" id="84035.SAMN05660742_10876"/>
<dbReference type="InterPro" id="IPR002818">
    <property type="entry name" value="DJ-1/PfpI"/>
</dbReference>
<dbReference type="Proteomes" id="UP000199662">
    <property type="component" value="Unassembled WGS sequence"/>
</dbReference>
<accession>A0A1H6Z1R7</accession>
<dbReference type="PANTHER" id="PTHR48094:SF12">
    <property type="entry name" value="PARKINSON DISEASE PROTEIN 7 HOMOLOG"/>
    <property type="match status" value="1"/>
</dbReference>
<proteinExistence type="predicted"/>
<evidence type="ECO:0000259" key="1">
    <source>
        <dbReference type="Pfam" id="PF01965"/>
    </source>
</evidence>
<evidence type="ECO:0000313" key="3">
    <source>
        <dbReference type="Proteomes" id="UP000199662"/>
    </source>
</evidence>
<dbReference type="NCBIfam" id="TIGR01383">
    <property type="entry name" value="not_thiJ"/>
    <property type="match status" value="1"/>
</dbReference>